<proteinExistence type="predicted"/>
<dbReference type="AlphaFoldDB" id="A0AA95F041"/>
<name>A0AA95F041_9BACL</name>
<evidence type="ECO:0000256" key="1">
    <source>
        <dbReference type="SAM" id="Phobius"/>
    </source>
</evidence>
<reference evidence="2" key="1">
    <citation type="submission" date="2023-03" db="EMBL/GenBank/DDBJ databases">
        <title>Andean soil-derived lignocellulolytic bacterial consortium as a source of novel taxa and putative plastic-active enzymes.</title>
        <authorList>
            <person name="Diaz-Garcia L."/>
            <person name="Chuvochina M."/>
            <person name="Feuerriegel G."/>
            <person name="Bunk B."/>
            <person name="Sproer C."/>
            <person name="Streit W.R."/>
            <person name="Rodriguez L.M."/>
            <person name="Overmann J."/>
            <person name="Jimenez D.J."/>
        </authorList>
    </citation>
    <scope>NUCLEOTIDE SEQUENCE</scope>
    <source>
        <strain evidence="2">MAG 2441</strain>
    </source>
</reference>
<evidence type="ECO:0000313" key="2">
    <source>
        <dbReference type="EMBL" id="WEK56036.1"/>
    </source>
</evidence>
<evidence type="ECO:0000313" key="3">
    <source>
        <dbReference type="Proteomes" id="UP001178662"/>
    </source>
</evidence>
<accession>A0AA95F041</accession>
<dbReference type="Proteomes" id="UP001178662">
    <property type="component" value="Chromosome"/>
</dbReference>
<keyword evidence="1" id="KW-0472">Membrane</keyword>
<keyword evidence="1" id="KW-0812">Transmembrane</keyword>
<gene>
    <name evidence="2" type="ORF">P0Y55_08300</name>
</gene>
<keyword evidence="3" id="KW-1185">Reference proteome</keyword>
<dbReference type="EMBL" id="CP119317">
    <property type="protein sequence ID" value="WEK56036.1"/>
    <property type="molecule type" value="Genomic_DNA"/>
</dbReference>
<sequence length="62" mass="7026">MDGIVAILGILFIIFMFSVFILVIRNAIDGSNTSKKLDVLVAEIRELRNDIKNNKHIIDKRA</sequence>
<evidence type="ECO:0008006" key="4">
    <source>
        <dbReference type="Google" id="ProtNLM"/>
    </source>
</evidence>
<keyword evidence="1" id="KW-1133">Transmembrane helix</keyword>
<protein>
    <recommendedName>
        <fullName evidence="4">DUF4083 domain-containing protein</fullName>
    </recommendedName>
</protein>
<feature type="transmembrane region" description="Helical" evidence="1">
    <location>
        <begin position="6"/>
        <end position="28"/>
    </location>
</feature>
<organism evidence="2 3">
    <name type="scientific">Candidatus Cohnella colombiensis</name>
    <dbReference type="NCBI Taxonomy" id="3121368"/>
    <lineage>
        <taxon>Bacteria</taxon>
        <taxon>Bacillati</taxon>
        <taxon>Bacillota</taxon>
        <taxon>Bacilli</taxon>
        <taxon>Bacillales</taxon>
        <taxon>Paenibacillaceae</taxon>
        <taxon>Cohnella</taxon>
    </lineage>
</organism>